<gene>
    <name evidence="1" type="ORF">TSUD_43760</name>
</gene>
<evidence type="ECO:0000313" key="2">
    <source>
        <dbReference type="Proteomes" id="UP000242715"/>
    </source>
</evidence>
<reference evidence="2" key="1">
    <citation type="journal article" date="2017" name="Front. Plant Sci.">
        <title>Climate Clever Clovers: New Paradigm to Reduce the Environmental Footprint of Ruminants by Breeding Low Methanogenic Forages Utilizing Haplotype Variation.</title>
        <authorList>
            <person name="Kaur P."/>
            <person name="Appels R."/>
            <person name="Bayer P.E."/>
            <person name="Keeble-Gagnere G."/>
            <person name="Wang J."/>
            <person name="Hirakawa H."/>
            <person name="Shirasawa K."/>
            <person name="Vercoe P."/>
            <person name="Stefanova K."/>
            <person name="Durmic Z."/>
            <person name="Nichols P."/>
            <person name="Revell C."/>
            <person name="Isobe S.N."/>
            <person name="Edwards D."/>
            <person name="Erskine W."/>
        </authorList>
    </citation>
    <scope>NUCLEOTIDE SEQUENCE [LARGE SCALE GENOMIC DNA]</scope>
    <source>
        <strain evidence="2">cv. Daliak</strain>
    </source>
</reference>
<protein>
    <submittedName>
        <fullName evidence="1">Uncharacterized protein</fullName>
    </submittedName>
</protein>
<accession>A0A2Z6MIB3</accession>
<dbReference type="AlphaFoldDB" id="A0A2Z6MIB3"/>
<dbReference type="Proteomes" id="UP000242715">
    <property type="component" value="Unassembled WGS sequence"/>
</dbReference>
<name>A0A2Z6MIB3_TRISU</name>
<evidence type="ECO:0000313" key="1">
    <source>
        <dbReference type="EMBL" id="GAU32334.1"/>
    </source>
</evidence>
<keyword evidence="2" id="KW-1185">Reference proteome</keyword>
<sequence>MIEKSPPSYMRTAGGAHMLSVTSSFHKKSCEFKESTSRCIGADTLNTDFFVVPISQSMLSFRHHGGN</sequence>
<organism evidence="1 2">
    <name type="scientific">Trifolium subterraneum</name>
    <name type="common">Subterranean clover</name>
    <dbReference type="NCBI Taxonomy" id="3900"/>
    <lineage>
        <taxon>Eukaryota</taxon>
        <taxon>Viridiplantae</taxon>
        <taxon>Streptophyta</taxon>
        <taxon>Embryophyta</taxon>
        <taxon>Tracheophyta</taxon>
        <taxon>Spermatophyta</taxon>
        <taxon>Magnoliopsida</taxon>
        <taxon>eudicotyledons</taxon>
        <taxon>Gunneridae</taxon>
        <taxon>Pentapetalae</taxon>
        <taxon>rosids</taxon>
        <taxon>fabids</taxon>
        <taxon>Fabales</taxon>
        <taxon>Fabaceae</taxon>
        <taxon>Papilionoideae</taxon>
        <taxon>50 kb inversion clade</taxon>
        <taxon>NPAAA clade</taxon>
        <taxon>Hologalegina</taxon>
        <taxon>IRL clade</taxon>
        <taxon>Trifolieae</taxon>
        <taxon>Trifolium</taxon>
    </lineage>
</organism>
<proteinExistence type="predicted"/>
<dbReference type="EMBL" id="DF973489">
    <property type="protein sequence ID" value="GAU32334.1"/>
    <property type="molecule type" value="Genomic_DNA"/>
</dbReference>